<dbReference type="InterPro" id="IPR015943">
    <property type="entry name" value="WD40/YVTN_repeat-like_dom_sf"/>
</dbReference>
<name>A0ABD2MGC4_9CUCU</name>
<protein>
    <recommendedName>
        <fullName evidence="16">WD repeat-containing and planar cell polarity effector protein fritz</fullName>
    </recommendedName>
</protein>
<organism evidence="14 15">
    <name type="scientific">Cryptolaemus montrouzieri</name>
    <dbReference type="NCBI Taxonomy" id="559131"/>
    <lineage>
        <taxon>Eukaryota</taxon>
        <taxon>Metazoa</taxon>
        <taxon>Ecdysozoa</taxon>
        <taxon>Arthropoda</taxon>
        <taxon>Hexapoda</taxon>
        <taxon>Insecta</taxon>
        <taxon>Pterygota</taxon>
        <taxon>Neoptera</taxon>
        <taxon>Endopterygota</taxon>
        <taxon>Coleoptera</taxon>
        <taxon>Polyphaga</taxon>
        <taxon>Cucujiformia</taxon>
        <taxon>Coccinelloidea</taxon>
        <taxon>Coccinellidae</taxon>
        <taxon>Scymninae</taxon>
        <taxon>Scymnini</taxon>
        <taxon>Cryptolaemus</taxon>
    </lineage>
</organism>
<proteinExistence type="inferred from homology"/>
<keyword evidence="9" id="KW-0969">Cilium</keyword>
<keyword evidence="11" id="KW-0206">Cytoskeleton</keyword>
<evidence type="ECO:0008006" key="16">
    <source>
        <dbReference type="Google" id="ProtNLM"/>
    </source>
</evidence>
<evidence type="ECO:0000256" key="9">
    <source>
        <dbReference type="ARBA" id="ARBA00023069"/>
    </source>
</evidence>
<evidence type="ECO:0000256" key="7">
    <source>
        <dbReference type="ARBA" id="ARBA00022737"/>
    </source>
</evidence>
<keyword evidence="8" id="KW-0970">Cilium biogenesis/degradation</keyword>
<evidence type="ECO:0000313" key="15">
    <source>
        <dbReference type="Proteomes" id="UP001516400"/>
    </source>
</evidence>
<dbReference type="SUPFAM" id="SSF50978">
    <property type="entry name" value="WD40 repeat-like"/>
    <property type="match status" value="1"/>
</dbReference>
<keyword evidence="7" id="KW-0677">Repeat</keyword>
<keyword evidence="6" id="KW-0853">WD repeat</keyword>
<reference evidence="14 15" key="1">
    <citation type="journal article" date="2021" name="BMC Biol.">
        <title>Horizontally acquired antibacterial genes associated with adaptive radiation of ladybird beetles.</title>
        <authorList>
            <person name="Li H.S."/>
            <person name="Tang X.F."/>
            <person name="Huang Y.H."/>
            <person name="Xu Z.Y."/>
            <person name="Chen M.L."/>
            <person name="Du X.Y."/>
            <person name="Qiu B.Y."/>
            <person name="Chen P.T."/>
            <person name="Zhang W."/>
            <person name="Slipinski A."/>
            <person name="Escalona H.E."/>
            <person name="Waterhouse R.M."/>
            <person name="Zwick A."/>
            <person name="Pang H."/>
        </authorList>
    </citation>
    <scope>NUCLEOTIDE SEQUENCE [LARGE SCALE GENOMIC DNA]</scope>
    <source>
        <strain evidence="14">SYSU2018</strain>
    </source>
</reference>
<dbReference type="EMBL" id="JABFTP020000001">
    <property type="protein sequence ID" value="KAL3265414.1"/>
    <property type="molecule type" value="Genomic_DNA"/>
</dbReference>
<keyword evidence="12" id="KW-0966">Cell projection</keyword>
<accession>A0ABD2MGC4</accession>
<dbReference type="GO" id="GO:0005930">
    <property type="term" value="C:axoneme"/>
    <property type="evidence" value="ECO:0007669"/>
    <property type="project" value="UniProtKB-SubCell"/>
</dbReference>
<dbReference type="Gene3D" id="2.130.10.10">
    <property type="entry name" value="YVTN repeat-like/Quinoprotein amine dehydrogenase"/>
    <property type="match status" value="1"/>
</dbReference>
<comment type="caution">
    <text evidence="14">The sequence shown here is derived from an EMBL/GenBank/DDBJ whole genome shotgun (WGS) entry which is preliminary data.</text>
</comment>
<feature type="region of interest" description="Disordered" evidence="13">
    <location>
        <begin position="767"/>
        <end position="789"/>
    </location>
</feature>
<evidence type="ECO:0000256" key="8">
    <source>
        <dbReference type="ARBA" id="ARBA00022794"/>
    </source>
</evidence>
<dbReference type="Pfam" id="PF11768">
    <property type="entry name" value="Frtz"/>
    <property type="match status" value="2"/>
</dbReference>
<feature type="compositionally biased region" description="Polar residues" evidence="13">
    <location>
        <begin position="577"/>
        <end position="612"/>
    </location>
</feature>
<evidence type="ECO:0000256" key="6">
    <source>
        <dbReference type="ARBA" id="ARBA00022574"/>
    </source>
</evidence>
<comment type="similarity">
    <text evidence="3">Belongs to the WD repeat fritz family.</text>
</comment>
<keyword evidence="5" id="KW-0963">Cytoplasm</keyword>
<evidence type="ECO:0000256" key="13">
    <source>
        <dbReference type="SAM" id="MobiDB-lite"/>
    </source>
</evidence>
<comment type="subcellular location">
    <subcellularLocation>
        <location evidence="1">Cell membrane</location>
    </subcellularLocation>
    <subcellularLocation>
        <location evidence="2">Cytoplasm</location>
        <location evidence="2">Cytoskeleton</location>
        <location evidence="2">Cilium axoneme</location>
    </subcellularLocation>
</comment>
<evidence type="ECO:0000256" key="2">
    <source>
        <dbReference type="ARBA" id="ARBA00004430"/>
    </source>
</evidence>
<evidence type="ECO:0000256" key="4">
    <source>
        <dbReference type="ARBA" id="ARBA00022475"/>
    </source>
</evidence>
<dbReference type="GO" id="GO:0030030">
    <property type="term" value="P:cell projection organization"/>
    <property type="evidence" value="ECO:0007669"/>
    <property type="project" value="UniProtKB-KW"/>
</dbReference>
<evidence type="ECO:0000256" key="1">
    <source>
        <dbReference type="ARBA" id="ARBA00004236"/>
    </source>
</evidence>
<dbReference type="GO" id="GO:0005886">
    <property type="term" value="C:plasma membrane"/>
    <property type="evidence" value="ECO:0007669"/>
    <property type="project" value="UniProtKB-SubCell"/>
</dbReference>
<keyword evidence="15" id="KW-1185">Reference proteome</keyword>
<evidence type="ECO:0000313" key="14">
    <source>
        <dbReference type="EMBL" id="KAL3265414.1"/>
    </source>
</evidence>
<dbReference type="InterPro" id="IPR024511">
    <property type="entry name" value="Frtz"/>
</dbReference>
<evidence type="ECO:0000256" key="10">
    <source>
        <dbReference type="ARBA" id="ARBA00023136"/>
    </source>
</evidence>
<dbReference type="PANTHER" id="PTHR13667:SF5">
    <property type="entry name" value="WD REPEAT-CONTAINING AND PLANAR CELL POLARITY EFFECTOR PROTEIN FRITZ HOMOLOG"/>
    <property type="match status" value="1"/>
</dbReference>
<evidence type="ECO:0000256" key="3">
    <source>
        <dbReference type="ARBA" id="ARBA00006059"/>
    </source>
</evidence>
<feature type="region of interest" description="Disordered" evidence="13">
    <location>
        <begin position="565"/>
        <end position="617"/>
    </location>
</feature>
<evidence type="ECO:0000256" key="5">
    <source>
        <dbReference type="ARBA" id="ARBA00022490"/>
    </source>
</evidence>
<evidence type="ECO:0000256" key="11">
    <source>
        <dbReference type="ARBA" id="ARBA00023212"/>
    </source>
</evidence>
<dbReference type="InterPro" id="IPR036322">
    <property type="entry name" value="WD40_repeat_dom_sf"/>
</dbReference>
<dbReference type="AlphaFoldDB" id="A0ABD2MGC4"/>
<sequence>MSSLLNQIHFWTTQEDVITKHSFYGAFKYYSKKESFDQTSKKVYCEQRGVLWNPVNRRQNKLKDRLKELEDNLIQNKVINYFWQNNNLELLLSTGLIVNIEVNEQSGDVVRISFDKQLSIKLQVNIICDGIILGPQVICICNDGHVLGYGGTWKDGWLLEGGPRRRIHSHSDWLVVWGRPGSEHPQPWSPLAKDHQRANLHLYWLGLRGPELLAYKNTDGEPFIVLVSKIFEQTIILVEQKVTQRGAVSVEVSTLELSGNSLKTVAITAVPLQTQVSCCKLSSNEGYLLICCIDSTLALLDRNTGSTKTVKASFIPTLCAWQKQGALIAICNERGQIQYYDVALNCVKSQVMSEDDMPSVVLDMTGYFHSQVSVVSLNWDSTNLLVALEQGPIICVTHIPKSLSFISISKRYINMCEIKKAIALLLSWNFGEDAFFILQKIVSYLLKRPMTEEVAQQLKDALGCYHASVVPLSAEVRHQYGNQVFSLTRRYFHQLVRAGMYETAFLLAVDVVHHDLFMDLHYIAVKIGETEMAAAARAQASALVSRCSSEASNCSHSSCSECSSTCENDNKEKPSHNEASNSAPSVSPLDTSNDNMLSTNFNQPETPKTYLTPSGAYEFPKINPPRVNYVKPPQVPANFNKSTPSNIPPLPFNFSMPNLLSSNLGIPLIGSVEAQNNFGQFQPTTLLKHPHVPTNKENTSADITSTNFTGSSKPLAMGVNAPFNFGGKSQANSFTNLQSSGFRGNSQSMNLFRNTLTTNFGENMDPINSISNSKEGTSESPTLGLGSTNSAHAMNVGKNIQSSNFVRSNFIRTKPLSMERKMSLSQNFHRSSFVPSKPIFAPPLPVTNTSNILQHFPPQKLPPQVPPSKVETISTSFSSTSPLVNRRHQSKVKFSDTVTAFIVPEVKRPVRPAPPPHVTDPQKELADSLPLCHPNEDYLKDFALVRQNENSGENKDPPKIKVVHFGVV</sequence>
<keyword evidence="4" id="KW-1003">Cell membrane</keyword>
<dbReference type="PANTHER" id="PTHR13667">
    <property type="entry name" value="HOMOLOC-13"/>
    <property type="match status" value="1"/>
</dbReference>
<keyword evidence="10" id="KW-0472">Membrane</keyword>
<gene>
    <name evidence="14" type="ORF">HHI36_009618</name>
</gene>
<evidence type="ECO:0000256" key="12">
    <source>
        <dbReference type="ARBA" id="ARBA00023273"/>
    </source>
</evidence>
<dbReference type="Proteomes" id="UP001516400">
    <property type="component" value="Unassembled WGS sequence"/>
</dbReference>